<dbReference type="PANTHER" id="PTHR31084">
    <property type="entry name" value="ALPHA-L-FUCOSIDASE 2"/>
    <property type="match status" value="1"/>
</dbReference>
<dbReference type="RefSeq" id="WP_093459760.1">
    <property type="nucleotide sequence ID" value="NZ_FNST01000001.1"/>
</dbReference>
<proteinExistence type="predicted"/>
<feature type="chain" id="PRO_5011581677" evidence="2">
    <location>
        <begin position="31"/>
        <end position="789"/>
    </location>
</feature>
<dbReference type="InterPro" id="IPR013780">
    <property type="entry name" value="Glyco_hydro_b"/>
</dbReference>
<name>A0A1H4IAD0_STRMJ</name>
<dbReference type="InterPro" id="IPR054363">
    <property type="entry name" value="GH95_cat"/>
</dbReference>
<dbReference type="SUPFAM" id="SSF48208">
    <property type="entry name" value="Six-hairpin glycosidases"/>
    <property type="match status" value="1"/>
</dbReference>
<keyword evidence="6" id="KW-1185">Reference proteome</keyword>
<dbReference type="Gene3D" id="2.60.40.1180">
    <property type="entry name" value="Golgi alpha-mannosidase II"/>
    <property type="match status" value="1"/>
</dbReference>
<feature type="domain" description="Alpha fucosidase A-like C-terminal" evidence="3">
    <location>
        <begin position="692"/>
        <end position="787"/>
    </location>
</feature>
<evidence type="ECO:0000313" key="5">
    <source>
        <dbReference type="EMBL" id="SEB31019.1"/>
    </source>
</evidence>
<accession>A0A1H4IAD0</accession>
<sequence length="789" mass="86324">MNHVSHARTGLAFALSAALLAAAPPGDVSAAAPRHPIGQAAEWADVSALLENIDDAYTAPPALDTVVTKGYTSGLLLGNGDLAVTSDARDHAQTLYLAKSDFWEAAKGQLHLGRLTIDSPVDSPEDRPGTPAAKDAEDPNYRQRQDIRTAEAQGTQTMGGQVVHTRTWTADGEDLLVTELRTDDDAERLPLRIDVTMPDGSSGVARDGQIWVKRATGTDTDTGWVSKAATSTKVVGSPTPVTATAPAGDTARLSFDLLPGRSVRLVTSVHGNGSYANPTALSVFADRSVERVAGLGTRDVATARDRHRDWWKRFWLKSYIDTGDATLNKFYYGALYALGAASREGHFPPGTYAPWRTGDFSNLKNNYYLNYNTESQYYGVYSANRPELARLYYKLIASEIPYMRNLTHAAGYEGVTFKRSIMPFDMTRPAPAGVPVKDHTKLPSDQQTNATFAALPFLWQYEYTGDKKFFRETTYPFLKGLGDFWLDFVEKDPATGKYVVRHSGVNEGGDDVSSVYDLGYIRRVLTALISGSKDLGVDAGRRPVWQEVLDKLTPYPTATKDGLDVILLADEINNPIKGNALLNKNDQPINLEGVVHPSDNLAIGGDPGLLQLVRNALQWVDPFLPGSRGSSVNGFPKTFTIAARAGWDPDDLIRKFTTVIEGLWRPNLTVRQPGGGQETSGAMETVDSMMLQTYQGVTRVFPAWPEDRDARFVRLRAKGAFTVSAERKHGDVRHVDVTSEKGNRFALASPWGGDPVTVVDDHDRRVAHTTRDGVVSFRTAPGRTYHLTH</sequence>
<dbReference type="PANTHER" id="PTHR31084:SF19">
    <property type="entry name" value="GLYCOSYL HYDROLASE FAMILY 95 N-TERMINAL DOMAIN-CONTAINING PROTEIN"/>
    <property type="match status" value="1"/>
</dbReference>
<dbReference type="Proteomes" id="UP000198609">
    <property type="component" value="Unassembled WGS sequence"/>
</dbReference>
<evidence type="ECO:0000256" key="1">
    <source>
        <dbReference type="SAM" id="MobiDB-lite"/>
    </source>
</evidence>
<dbReference type="InterPro" id="IPR012341">
    <property type="entry name" value="6hp_glycosidase-like_sf"/>
</dbReference>
<protein>
    <submittedName>
        <fullName evidence="5">Uncharacterized protein</fullName>
    </submittedName>
</protein>
<dbReference type="InterPro" id="IPR008928">
    <property type="entry name" value="6-hairpin_glycosidase_sf"/>
</dbReference>
<dbReference type="GO" id="GO:0005975">
    <property type="term" value="P:carbohydrate metabolic process"/>
    <property type="evidence" value="ECO:0007669"/>
    <property type="project" value="InterPro"/>
</dbReference>
<dbReference type="Pfam" id="PF21307">
    <property type="entry name" value="Glyco_hydro_95_C"/>
    <property type="match status" value="1"/>
</dbReference>
<evidence type="ECO:0000256" key="2">
    <source>
        <dbReference type="SAM" id="SignalP"/>
    </source>
</evidence>
<dbReference type="Pfam" id="PF22124">
    <property type="entry name" value="Glyco_hydro_95_cat"/>
    <property type="match status" value="1"/>
</dbReference>
<keyword evidence="2" id="KW-0732">Signal</keyword>
<feature type="compositionally biased region" description="Basic and acidic residues" evidence="1">
    <location>
        <begin position="124"/>
        <end position="142"/>
    </location>
</feature>
<evidence type="ECO:0000259" key="4">
    <source>
        <dbReference type="Pfam" id="PF22124"/>
    </source>
</evidence>
<organism evidence="5 6">
    <name type="scientific">Streptomyces melanosporofaciens</name>
    <dbReference type="NCBI Taxonomy" id="67327"/>
    <lineage>
        <taxon>Bacteria</taxon>
        <taxon>Bacillati</taxon>
        <taxon>Actinomycetota</taxon>
        <taxon>Actinomycetes</taxon>
        <taxon>Kitasatosporales</taxon>
        <taxon>Streptomycetaceae</taxon>
        <taxon>Streptomyces</taxon>
        <taxon>Streptomyces violaceusniger group</taxon>
    </lineage>
</organism>
<reference evidence="6" key="1">
    <citation type="submission" date="2016-10" db="EMBL/GenBank/DDBJ databases">
        <authorList>
            <person name="Varghese N."/>
            <person name="Submissions S."/>
        </authorList>
    </citation>
    <scope>NUCLEOTIDE SEQUENCE [LARGE SCALE GENOMIC DNA]</scope>
    <source>
        <strain evidence="6">DSM 40318</strain>
    </source>
</reference>
<dbReference type="EMBL" id="FNST01000001">
    <property type="protein sequence ID" value="SEB31019.1"/>
    <property type="molecule type" value="Genomic_DNA"/>
</dbReference>
<evidence type="ECO:0000259" key="3">
    <source>
        <dbReference type="Pfam" id="PF21307"/>
    </source>
</evidence>
<feature type="signal peptide" evidence="2">
    <location>
        <begin position="1"/>
        <end position="30"/>
    </location>
</feature>
<gene>
    <name evidence="5" type="ORF">SAMN04490356_0343</name>
</gene>
<feature type="region of interest" description="Disordered" evidence="1">
    <location>
        <begin position="116"/>
        <end position="142"/>
    </location>
</feature>
<evidence type="ECO:0000313" key="6">
    <source>
        <dbReference type="Proteomes" id="UP000198609"/>
    </source>
</evidence>
<dbReference type="AlphaFoldDB" id="A0A1H4IAD0"/>
<dbReference type="Gene3D" id="1.50.10.10">
    <property type="match status" value="1"/>
</dbReference>
<dbReference type="InterPro" id="IPR049053">
    <property type="entry name" value="AFCA-like_C"/>
</dbReference>
<dbReference type="GO" id="GO:0004560">
    <property type="term" value="F:alpha-L-fucosidase activity"/>
    <property type="evidence" value="ECO:0007669"/>
    <property type="project" value="TreeGrafter"/>
</dbReference>
<feature type="domain" description="Glycosyl hydrolase family 95 catalytic" evidence="4">
    <location>
        <begin position="323"/>
        <end position="559"/>
    </location>
</feature>